<feature type="transmembrane region" description="Helical" evidence="7">
    <location>
        <begin position="12"/>
        <end position="35"/>
    </location>
</feature>
<evidence type="ECO:0000256" key="6">
    <source>
        <dbReference type="RuleBase" id="RU000461"/>
    </source>
</evidence>
<dbReference type="PRINTS" id="PR00463">
    <property type="entry name" value="EP450I"/>
</dbReference>
<dbReference type="PROSITE" id="PS00086">
    <property type="entry name" value="CYTOCHROME_P450"/>
    <property type="match status" value="1"/>
</dbReference>
<dbReference type="PANTHER" id="PTHR46300">
    <property type="entry name" value="P450, PUTATIVE (EUROFUNG)-RELATED-RELATED"/>
    <property type="match status" value="1"/>
</dbReference>
<comment type="caution">
    <text evidence="8">The sequence shown here is derived from an EMBL/GenBank/DDBJ whole genome shotgun (WGS) entry which is preliminary data.</text>
</comment>
<dbReference type="InterPro" id="IPR001128">
    <property type="entry name" value="Cyt_P450"/>
</dbReference>
<keyword evidence="7" id="KW-0812">Transmembrane</keyword>
<comment type="cofactor">
    <cofactor evidence="5">
        <name>heme</name>
        <dbReference type="ChEBI" id="CHEBI:30413"/>
    </cofactor>
</comment>
<dbReference type="InterPro" id="IPR036396">
    <property type="entry name" value="Cyt_P450_sf"/>
</dbReference>
<keyword evidence="7" id="KW-0472">Membrane</keyword>
<dbReference type="GO" id="GO:0004497">
    <property type="term" value="F:monooxygenase activity"/>
    <property type="evidence" value="ECO:0007669"/>
    <property type="project" value="UniProtKB-KW"/>
</dbReference>
<dbReference type="GO" id="GO:0016705">
    <property type="term" value="F:oxidoreductase activity, acting on paired donors, with incorporation or reduction of molecular oxygen"/>
    <property type="evidence" value="ECO:0007669"/>
    <property type="project" value="InterPro"/>
</dbReference>
<keyword evidence="9" id="KW-1185">Reference proteome</keyword>
<evidence type="ECO:0000256" key="3">
    <source>
        <dbReference type="ARBA" id="ARBA00023002"/>
    </source>
</evidence>
<keyword evidence="6" id="KW-0503">Monooxygenase</keyword>
<evidence type="ECO:0000256" key="7">
    <source>
        <dbReference type="SAM" id="Phobius"/>
    </source>
</evidence>
<feature type="binding site" description="axial binding residue" evidence="5">
    <location>
        <position position="428"/>
    </location>
    <ligand>
        <name>heme</name>
        <dbReference type="ChEBI" id="CHEBI:30413"/>
    </ligand>
    <ligandPart>
        <name>Fe</name>
        <dbReference type="ChEBI" id="CHEBI:18248"/>
    </ligandPart>
</feature>
<name>A0AA38XHH3_9EURO</name>
<dbReference type="EMBL" id="JAPDRK010000004">
    <property type="protein sequence ID" value="KAJ9613560.1"/>
    <property type="molecule type" value="Genomic_DNA"/>
</dbReference>
<dbReference type="CDD" id="cd11065">
    <property type="entry name" value="CYP64-like"/>
    <property type="match status" value="1"/>
</dbReference>
<dbReference type="AlphaFoldDB" id="A0AA38XHH3"/>
<accession>A0AA38XHH3</accession>
<reference evidence="8" key="1">
    <citation type="submission" date="2022-10" db="EMBL/GenBank/DDBJ databases">
        <title>Culturing micro-colonial fungi from biological soil crusts in the Mojave desert and describing Neophaeococcomyces mojavensis, and introducing the new genera and species Taxawa tesnikishii.</title>
        <authorList>
            <person name="Kurbessoian T."/>
            <person name="Stajich J.E."/>
        </authorList>
    </citation>
    <scope>NUCLEOTIDE SEQUENCE</scope>
    <source>
        <strain evidence="8">TK_41</strain>
    </source>
</reference>
<evidence type="ECO:0000313" key="8">
    <source>
        <dbReference type="EMBL" id="KAJ9613560.1"/>
    </source>
</evidence>
<evidence type="ECO:0000313" key="9">
    <source>
        <dbReference type="Proteomes" id="UP001172673"/>
    </source>
</evidence>
<keyword evidence="5 6" id="KW-0349">Heme</keyword>
<keyword evidence="7" id="KW-1133">Transmembrane helix</keyword>
<keyword evidence="2 5" id="KW-0479">Metal-binding</keyword>
<evidence type="ECO:0000256" key="5">
    <source>
        <dbReference type="PIRSR" id="PIRSR602401-1"/>
    </source>
</evidence>
<organism evidence="8 9">
    <name type="scientific">Cladophialophora chaetospira</name>
    <dbReference type="NCBI Taxonomy" id="386627"/>
    <lineage>
        <taxon>Eukaryota</taxon>
        <taxon>Fungi</taxon>
        <taxon>Dikarya</taxon>
        <taxon>Ascomycota</taxon>
        <taxon>Pezizomycotina</taxon>
        <taxon>Eurotiomycetes</taxon>
        <taxon>Chaetothyriomycetidae</taxon>
        <taxon>Chaetothyriales</taxon>
        <taxon>Herpotrichiellaceae</taxon>
        <taxon>Cladophialophora</taxon>
    </lineage>
</organism>
<keyword evidence="4 5" id="KW-0408">Iron</keyword>
<evidence type="ECO:0000256" key="2">
    <source>
        <dbReference type="ARBA" id="ARBA00022723"/>
    </source>
</evidence>
<protein>
    <recommendedName>
        <fullName evidence="10">Cytochrome P450</fullName>
    </recommendedName>
</protein>
<comment type="similarity">
    <text evidence="1 6">Belongs to the cytochrome P450 family.</text>
</comment>
<dbReference type="InterPro" id="IPR050364">
    <property type="entry name" value="Cytochrome_P450_fung"/>
</dbReference>
<evidence type="ECO:0008006" key="10">
    <source>
        <dbReference type="Google" id="ProtNLM"/>
    </source>
</evidence>
<dbReference type="GO" id="GO:0005506">
    <property type="term" value="F:iron ion binding"/>
    <property type="evidence" value="ECO:0007669"/>
    <property type="project" value="InterPro"/>
</dbReference>
<dbReference type="PRINTS" id="PR00385">
    <property type="entry name" value="P450"/>
</dbReference>
<dbReference type="SUPFAM" id="SSF48264">
    <property type="entry name" value="Cytochrome P450"/>
    <property type="match status" value="1"/>
</dbReference>
<dbReference type="InterPro" id="IPR017972">
    <property type="entry name" value="Cyt_P450_CS"/>
</dbReference>
<dbReference type="PANTHER" id="PTHR46300:SF11">
    <property type="entry name" value="OXIDOREDUCTASE, PUTATIVE-RELATED"/>
    <property type="match status" value="1"/>
</dbReference>
<dbReference type="InterPro" id="IPR002401">
    <property type="entry name" value="Cyt_P450_E_grp-I"/>
</dbReference>
<dbReference type="GO" id="GO:0020037">
    <property type="term" value="F:heme binding"/>
    <property type="evidence" value="ECO:0007669"/>
    <property type="project" value="InterPro"/>
</dbReference>
<gene>
    <name evidence="8" type="ORF">H2200_003502</name>
</gene>
<evidence type="ECO:0000256" key="1">
    <source>
        <dbReference type="ARBA" id="ARBA00010617"/>
    </source>
</evidence>
<dbReference type="Proteomes" id="UP001172673">
    <property type="component" value="Unassembled WGS sequence"/>
</dbReference>
<sequence length="505" mass="57404">MILLETNAAIPGYALLIATALLTSVAFAAWVALSYRGPSPPKGLRRPPSPPGARLFSGHSHLWNGNATSRPEQSPLVKWARQYGEIYEIRLGVERWVILSSPEAVREVFDRQGAATSSRPRMRVAMDVLSNGYRMLFMPYGKQWRSIRAIVHRCLNVKGADVMKPSQDLESRRYLYDILNDPDNFLDHVKRYTSSVIMYSIFGRRVLDLQDPVLKAIYQETSVFGKVVGNRFMVDQYPVLARLPKSLQWWRGPYDIAHQFEVNLWMGLWKDLKDRLNAGVRTGCFGEKFMEEDYPAMGISELQAAYVAGSMIEAGSGLVAFPEVVTKAHKELDAVVGDRIPQFEDLRNLPYIRAMVKEVLRWRSVSNDHIRHDTTADVVLDRGNKPMRFNPDRYMDHPSNDLTAGECIHTSDLRLRDHWSFGAGRRVCAGYNLAENSLLMLTARLLWAFDVRPAVDPVTGDHVKYNVWNYAPIRLFGPKPFPVVFQVRDDKKKELILKAAPAEVA</sequence>
<keyword evidence="3 6" id="KW-0560">Oxidoreductase</keyword>
<proteinExistence type="inferred from homology"/>
<dbReference type="Pfam" id="PF00067">
    <property type="entry name" value="p450"/>
    <property type="match status" value="3"/>
</dbReference>
<evidence type="ECO:0000256" key="4">
    <source>
        <dbReference type="ARBA" id="ARBA00023004"/>
    </source>
</evidence>
<dbReference type="Gene3D" id="1.10.630.10">
    <property type="entry name" value="Cytochrome P450"/>
    <property type="match status" value="1"/>
</dbReference>